<dbReference type="GO" id="GO:0034702">
    <property type="term" value="C:monoatomic ion channel complex"/>
    <property type="evidence" value="ECO:0007669"/>
    <property type="project" value="UniProtKB-KW"/>
</dbReference>
<evidence type="ECO:0000256" key="12">
    <source>
        <dbReference type="RuleBase" id="RU003822"/>
    </source>
</evidence>
<sequence length="395" mass="42424">MNSTGVNYSMVGRSDLPVTLGAEPGQADRKSRSAGEGLADRKSLSLGEGLADRMSLSAEAWPAQADRKRRYIQRDGSCRVAFHHVPGTWGLYVTDIFTTLVEIRWRVMFLLFSLSYILSWLLFGLLFWVIALAHGEVQDASIPPCVDNVRGFTAAFLFSLETQTTIGYGFRGMTENCAEAIAVVTVQDVLSCVIDTVVIGIVVAKMASARKRAQTVGFSSCAVIGRGTVTSERRAAGHAHHADARAGPWEPAVRPGAQQLGREDFELVVSFTYTGDSTGILHQTRSSYRPGQIRWGARFRDVLRVQGPSYRADYALFHQTLLVPLPALSARDQDRCKNQSPAPAPGPAPRPVYSPAPAPGPAPAPAHDTAPGPIPGSILANGPASPNADPTHTAP</sequence>
<dbReference type="Gene3D" id="2.60.40.1400">
    <property type="entry name" value="G protein-activated inward rectifier potassium channel 1"/>
    <property type="match status" value="1"/>
</dbReference>
<evidence type="ECO:0000256" key="4">
    <source>
        <dbReference type="ARBA" id="ARBA00022692"/>
    </source>
</evidence>
<feature type="region of interest" description="Disordered" evidence="13">
    <location>
        <begin position="17"/>
        <end position="40"/>
    </location>
</feature>
<dbReference type="InterPro" id="IPR016449">
    <property type="entry name" value="K_chnl_inward-rec_Kir"/>
</dbReference>
<dbReference type="PANTHER" id="PTHR11767:SF24">
    <property type="entry name" value="INWARD RECTIFIER POTASSIUM CHANNEL 16"/>
    <property type="match status" value="1"/>
</dbReference>
<feature type="domain" description="Inward rectifier potassium channel C-terminal" evidence="16">
    <location>
        <begin position="254"/>
        <end position="336"/>
    </location>
</feature>
<organism evidence="17 18">
    <name type="scientific">Conger conger</name>
    <name type="common">Conger eel</name>
    <name type="synonym">Muraena conger</name>
    <dbReference type="NCBI Taxonomy" id="82655"/>
    <lineage>
        <taxon>Eukaryota</taxon>
        <taxon>Metazoa</taxon>
        <taxon>Chordata</taxon>
        <taxon>Craniata</taxon>
        <taxon>Vertebrata</taxon>
        <taxon>Euteleostomi</taxon>
        <taxon>Actinopterygii</taxon>
        <taxon>Neopterygii</taxon>
        <taxon>Teleostei</taxon>
        <taxon>Anguilliformes</taxon>
        <taxon>Congridae</taxon>
        <taxon>Conger</taxon>
    </lineage>
</organism>
<dbReference type="InterPro" id="IPR041647">
    <property type="entry name" value="IRK_C"/>
</dbReference>
<evidence type="ECO:0000256" key="1">
    <source>
        <dbReference type="ARBA" id="ARBA00004141"/>
    </source>
</evidence>
<dbReference type="InterPro" id="IPR040445">
    <property type="entry name" value="Kir_TM"/>
</dbReference>
<keyword evidence="4 12" id="KW-0812">Transmembrane</keyword>
<dbReference type="PRINTS" id="PR01320">
    <property type="entry name" value="KIRCHANNEL"/>
</dbReference>
<evidence type="ECO:0000256" key="5">
    <source>
        <dbReference type="ARBA" id="ARBA00022882"/>
    </source>
</evidence>
<keyword evidence="6 12" id="KW-0630">Potassium</keyword>
<evidence type="ECO:0000256" key="11">
    <source>
        <dbReference type="ARBA" id="ARBA00034430"/>
    </source>
</evidence>
<feature type="transmembrane region" description="Helical" evidence="14">
    <location>
        <begin position="180"/>
        <end position="204"/>
    </location>
</feature>
<evidence type="ECO:0000256" key="6">
    <source>
        <dbReference type="ARBA" id="ARBA00022958"/>
    </source>
</evidence>
<feature type="transmembrane region" description="Helical" evidence="14">
    <location>
        <begin position="107"/>
        <end position="131"/>
    </location>
</feature>
<evidence type="ECO:0000313" key="17">
    <source>
        <dbReference type="EMBL" id="KAJ8283154.1"/>
    </source>
</evidence>
<evidence type="ECO:0000256" key="2">
    <source>
        <dbReference type="ARBA" id="ARBA00022448"/>
    </source>
</evidence>
<evidence type="ECO:0000256" key="10">
    <source>
        <dbReference type="ARBA" id="ARBA00023303"/>
    </source>
</evidence>
<evidence type="ECO:0000259" key="15">
    <source>
        <dbReference type="Pfam" id="PF01007"/>
    </source>
</evidence>
<keyword evidence="18" id="KW-1185">Reference proteome</keyword>
<dbReference type="Pfam" id="PF17655">
    <property type="entry name" value="IRK_C"/>
    <property type="match status" value="1"/>
</dbReference>
<dbReference type="InterPro" id="IPR013518">
    <property type="entry name" value="K_chnl_inward-rec_Kir_cyto"/>
</dbReference>
<keyword evidence="10 12" id="KW-0407">Ion channel</keyword>
<dbReference type="AlphaFoldDB" id="A0A9Q1I5A9"/>
<dbReference type="Pfam" id="PF01007">
    <property type="entry name" value="IRK"/>
    <property type="match status" value="1"/>
</dbReference>
<dbReference type="GO" id="GO:0005242">
    <property type="term" value="F:inward rectifier potassium channel activity"/>
    <property type="evidence" value="ECO:0007669"/>
    <property type="project" value="InterPro"/>
</dbReference>
<name>A0A9Q1I5A9_CONCO</name>
<evidence type="ECO:0000256" key="14">
    <source>
        <dbReference type="SAM" id="Phobius"/>
    </source>
</evidence>
<dbReference type="EMBL" id="JAFJMO010000002">
    <property type="protein sequence ID" value="KAJ8283154.1"/>
    <property type="molecule type" value="Genomic_DNA"/>
</dbReference>
<dbReference type="Gene3D" id="1.10.287.70">
    <property type="match status" value="1"/>
</dbReference>
<evidence type="ECO:0000256" key="8">
    <source>
        <dbReference type="ARBA" id="ARBA00023065"/>
    </source>
</evidence>
<evidence type="ECO:0000313" key="18">
    <source>
        <dbReference type="Proteomes" id="UP001152803"/>
    </source>
</evidence>
<dbReference type="GO" id="GO:1990573">
    <property type="term" value="P:potassium ion import across plasma membrane"/>
    <property type="evidence" value="ECO:0007669"/>
    <property type="project" value="TreeGrafter"/>
</dbReference>
<dbReference type="SUPFAM" id="SSF81296">
    <property type="entry name" value="E set domains"/>
    <property type="match status" value="1"/>
</dbReference>
<feature type="region of interest" description="Disordered" evidence="13">
    <location>
        <begin position="332"/>
        <end position="395"/>
    </location>
</feature>
<keyword evidence="5 12" id="KW-0851">Voltage-gated channel</keyword>
<comment type="caution">
    <text evidence="17">The sequence shown here is derived from an EMBL/GenBank/DDBJ whole genome shotgun (WGS) entry which is preliminary data.</text>
</comment>
<dbReference type="SUPFAM" id="SSF81324">
    <property type="entry name" value="Voltage-gated potassium channels"/>
    <property type="match status" value="1"/>
</dbReference>
<dbReference type="FunFam" id="1.10.287.70:FF:000019">
    <property type="entry name" value="G protein-activated inward rectifier potassium channel 1"/>
    <property type="match status" value="1"/>
</dbReference>
<comment type="catalytic activity">
    <reaction evidence="11">
        <text>K(+)(in) = K(+)(out)</text>
        <dbReference type="Rhea" id="RHEA:29463"/>
        <dbReference type="ChEBI" id="CHEBI:29103"/>
    </reaction>
</comment>
<dbReference type="Proteomes" id="UP001152803">
    <property type="component" value="Unassembled WGS sequence"/>
</dbReference>
<evidence type="ECO:0000256" key="3">
    <source>
        <dbReference type="ARBA" id="ARBA00022538"/>
    </source>
</evidence>
<comment type="subcellular location">
    <subcellularLocation>
        <location evidence="1 12">Membrane</location>
        <topology evidence="1 12">Multi-pass membrane protein</topology>
    </subcellularLocation>
</comment>
<gene>
    <name evidence="17" type="ORF">COCON_G00020040</name>
</gene>
<dbReference type="PANTHER" id="PTHR11767">
    <property type="entry name" value="INWARD RECTIFIER POTASSIUM CHANNEL"/>
    <property type="match status" value="1"/>
</dbReference>
<feature type="compositionally biased region" description="Pro residues" evidence="13">
    <location>
        <begin position="342"/>
        <end position="364"/>
    </location>
</feature>
<keyword evidence="7 14" id="KW-1133">Transmembrane helix</keyword>
<protein>
    <recommendedName>
        <fullName evidence="19">Inward rectifier potassium channel 16</fullName>
    </recommendedName>
</protein>
<comment type="similarity">
    <text evidence="12">Belongs to the inward rectifier-type potassium channel (TC 1.A.2.1) family.</text>
</comment>
<dbReference type="OrthoDB" id="273257at2759"/>
<feature type="domain" description="Potassium channel inwardly rectifying transmembrane" evidence="15">
    <location>
        <begin position="72"/>
        <end position="208"/>
    </location>
</feature>
<dbReference type="GO" id="GO:0005886">
    <property type="term" value="C:plasma membrane"/>
    <property type="evidence" value="ECO:0007669"/>
    <property type="project" value="TreeGrafter"/>
</dbReference>
<dbReference type="GO" id="GO:0007399">
    <property type="term" value="P:nervous system development"/>
    <property type="evidence" value="ECO:0007669"/>
    <property type="project" value="UniProtKB-ARBA"/>
</dbReference>
<keyword evidence="9 14" id="KW-0472">Membrane</keyword>
<dbReference type="InterPro" id="IPR014756">
    <property type="entry name" value="Ig_E-set"/>
</dbReference>
<accession>A0A9Q1I5A9</accession>
<reference evidence="17" key="1">
    <citation type="journal article" date="2023" name="Science">
        <title>Genome structures resolve the early diversification of teleost fishes.</title>
        <authorList>
            <person name="Parey E."/>
            <person name="Louis A."/>
            <person name="Montfort J."/>
            <person name="Bouchez O."/>
            <person name="Roques C."/>
            <person name="Iampietro C."/>
            <person name="Lluch J."/>
            <person name="Castinel A."/>
            <person name="Donnadieu C."/>
            <person name="Desvignes T."/>
            <person name="Floi Bucao C."/>
            <person name="Jouanno E."/>
            <person name="Wen M."/>
            <person name="Mejri S."/>
            <person name="Dirks R."/>
            <person name="Jansen H."/>
            <person name="Henkel C."/>
            <person name="Chen W.J."/>
            <person name="Zahm M."/>
            <person name="Cabau C."/>
            <person name="Klopp C."/>
            <person name="Thompson A.W."/>
            <person name="Robinson-Rechavi M."/>
            <person name="Braasch I."/>
            <person name="Lecointre G."/>
            <person name="Bobe J."/>
            <person name="Postlethwait J.H."/>
            <person name="Berthelot C."/>
            <person name="Roest Crollius H."/>
            <person name="Guiguen Y."/>
        </authorList>
    </citation>
    <scope>NUCLEOTIDE SEQUENCE</scope>
    <source>
        <strain evidence="17">Concon-B</strain>
    </source>
</reference>
<evidence type="ECO:0000256" key="7">
    <source>
        <dbReference type="ARBA" id="ARBA00022989"/>
    </source>
</evidence>
<keyword evidence="8 12" id="KW-0406">Ion transport</keyword>
<evidence type="ECO:0000256" key="9">
    <source>
        <dbReference type="ARBA" id="ARBA00023136"/>
    </source>
</evidence>
<evidence type="ECO:0008006" key="19">
    <source>
        <dbReference type="Google" id="ProtNLM"/>
    </source>
</evidence>
<keyword evidence="3 12" id="KW-0633">Potassium transport</keyword>
<dbReference type="GO" id="GO:0034765">
    <property type="term" value="P:regulation of monoatomic ion transmembrane transport"/>
    <property type="evidence" value="ECO:0007669"/>
    <property type="project" value="TreeGrafter"/>
</dbReference>
<evidence type="ECO:0000259" key="16">
    <source>
        <dbReference type="Pfam" id="PF17655"/>
    </source>
</evidence>
<evidence type="ECO:0000256" key="13">
    <source>
        <dbReference type="SAM" id="MobiDB-lite"/>
    </source>
</evidence>
<proteinExistence type="inferred from homology"/>
<keyword evidence="2 12" id="KW-0813">Transport</keyword>
<feature type="compositionally biased region" description="Basic and acidic residues" evidence="13">
    <location>
        <begin position="26"/>
        <end position="40"/>
    </location>
</feature>